<keyword evidence="2" id="KW-0444">Lipid biosynthesis</keyword>
<evidence type="ECO:0000313" key="10">
    <source>
        <dbReference type="EMBL" id="CAD7260765.1"/>
    </source>
</evidence>
<keyword evidence="8" id="KW-0472">Membrane</keyword>
<comment type="subcellular location">
    <subcellularLocation>
        <location evidence="1">Membrane</location>
        <topology evidence="1">Multi-pass membrane protein</topology>
    </subcellularLocation>
</comment>
<dbReference type="PROSITE" id="PS01188">
    <property type="entry name" value="ELO"/>
    <property type="match status" value="1"/>
</dbReference>
<evidence type="ECO:0000256" key="1">
    <source>
        <dbReference type="ARBA" id="ARBA00004141"/>
    </source>
</evidence>
<sequence>MKHLFRLRGTLAHIANMPMMYCANVPPRHILTSGWTDKIGLGCHPVRFEDDPDLKMFFVLRKKLNQVSFLHVYHHISTIGIGYLGSKYLPGKLNNTFFFIEFTSF</sequence>
<reference evidence="10" key="1">
    <citation type="submission" date="2020-11" db="EMBL/GenBank/DDBJ databases">
        <authorList>
            <person name="Tran Van P."/>
        </authorList>
    </citation>
    <scope>NUCLEOTIDE SEQUENCE</scope>
</reference>
<evidence type="ECO:0000256" key="9">
    <source>
        <dbReference type="ARBA" id="ARBA00023160"/>
    </source>
</evidence>
<organism evidence="10">
    <name type="scientific">Timema shepardi</name>
    <name type="common">Walking stick</name>
    <dbReference type="NCBI Taxonomy" id="629360"/>
    <lineage>
        <taxon>Eukaryota</taxon>
        <taxon>Metazoa</taxon>
        <taxon>Ecdysozoa</taxon>
        <taxon>Arthropoda</taxon>
        <taxon>Hexapoda</taxon>
        <taxon>Insecta</taxon>
        <taxon>Pterygota</taxon>
        <taxon>Neoptera</taxon>
        <taxon>Polyneoptera</taxon>
        <taxon>Phasmatodea</taxon>
        <taxon>Timematodea</taxon>
        <taxon>Timematoidea</taxon>
        <taxon>Timematidae</taxon>
        <taxon>Timema</taxon>
    </lineage>
</organism>
<dbReference type="InterPro" id="IPR002076">
    <property type="entry name" value="ELO_fam"/>
</dbReference>
<protein>
    <recommendedName>
        <fullName evidence="11">Very-long-chain 3-oxoacyl-CoA synthase</fullName>
    </recommendedName>
</protein>
<keyword evidence="4" id="KW-0812">Transmembrane</keyword>
<name>A0A7R9FZD3_TIMSH</name>
<evidence type="ECO:0000256" key="7">
    <source>
        <dbReference type="ARBA" id="ARBA00023098"/>
    </source>
</evidence>
<evidence type="ECO:0000256" key="3">
    <source>
        <dbReference type="ARBA" id="ARBA00022679"/>
    </source>
</evidence>
<evidence type="ECO:0000256" key="6">
    <source>
        <dbReference type="ARBA" id="ARBA00022989"/>
    </source>
</evidence>
<gene>
    <name evidence="10" type="ORF">TSIB3V08_LOCUS4926</name>
</gene>
<keyword evidence="5" id="KW-0276">Fatty acid metabolism</keyword>
<keyword evidence="3" id="KW-0808">Transferase</keyword>
<keyword evidence="6" id="KW-1133">Transmembrane helix</keyword>
<evidence type="ECO:0000256" key="4">
    <source>
        <dbReference type="ARBA" id="ARBA00022692"/>
    </source>
</evidence>
<dbReference type="GO" id="GO:0009922">
    <property type="term" value="F:fatty acid elongase activity"/>
    <property type="evidence" value="ECO:0007669"/>
    <property type="project" value="InterPro"/>
</dbReference>
<accession>A0A7R9FZD3</accession>
<dbReference type="InterPro" id="IPR030457">
    <property type="entry name" value="ELO_CS"/>
</dbReference>
<dbReference type="Pfam" id="PF01151">
    <property type="entry name" value="ELO"/>
    <property type="match status" value="1"/>
</dbReference>
<keyword evidence="7" id="KW-0443">Lipid metabolism</keyword>
<dbReference type="EMBL" id="OC001834">
    <property type="protein sequence ID" value="CAD7260765.1"/>
    <property type="molecule type" value="Genomic_DNA"/>
</dbReference>
<proteinExistence type="predicted"/>
<evidence type="ECO:0000256" key="2">
    <source>
        <dbReference type="ARBA" id="ARBA00022516"/>
    </source>
</evidence>
<evidence type="ECO:0000256" key="5">
    <source>
        <dbReference type="ARBA" id="ARBA00022832"/>
    </source>
</evidence>
<dbReference type="GO" id="GO:0016020">
    <property type="term" value="C:membrane"/>
    <property type="evidence" value="ECO:0007669"/>
    <property type="project" value="UniProtKB-SubCell"/>
</dbReference>
<evidence type="ECO:0000256" key="8">
    <source>
        <dbReference type="ARBA" id="ARBA00023136"/>
    </source>
</evidence>
<dbReference type="AlphaFoldDB" id="A0A7R9FZD3"/>
<evidence type="ECO:0008006" key="11">
    <source>
        <dbReference type="Google" id="ProtNLM"/>
    </source>
</evidence>
<dbReference type="GO" id="GO:0006633">
    <property type="term" value="P:fatty acid biosynthetic process"/>
    <property type="evidence" value="ECO:0007669"/>
    <property type="project" value="UniProtKB-KW"/>
</dbReference>
<keyword evidence="9" id="KW-0275">Fatty acid biosynthesis</keyword>